<dbReference type="EMBL" id="BMAV01020379">
    <property type="protein sequence ID" value="GFY73809.1"/>
    <property type="molecule type" value="Genomic_DNA"/>
</dbReference>
<reference evidence="1" key="1">
    <citation type="submission" date="2020-08" db="EMBL/GenBank/DDBJ databases">
        <title>Multicomponent nature underlies the extraordinary mechanical properties of spider dragline silk.</title>
        <authorList>
            <person name="Kono N."/>
            <person name="Nakamura H."/>
            <person name="Mori M."/>
            <person name="Yoshida Y."/>
            <person name="Ohtoshi R."/>
            <person name="Malay A.D."/>
            <person name="Moran D.A.P."/>
            <person name="Tomita M."/>
            <person name="Numata K."/>
            <person name="Arakawa K."/>
        </authorList>
    </citation>
    <scope>NUCLEOTIDE SEQUENCE</scope>
</reference>
<sequence>MFSGDLHMEIAERHDRAVGWIVKLFRLELDQYHHEGPRGSKFPAFPKVDDAKATNRTDYEYGYCMQQLCLPN</sequence>
<accession>A0A8X6YLM8</accession>
<organism evidence="1 2">
    <name type="scientific">Trichonephila inaurata madagascariensis</name>
    <dbReference type="NCBI Taxonomy" id="2747483"/>
    <lineage>
        <taxon>Eukaryota</taxon>
        <taxon>Metazoa</taxon>
        <taxon>Ecdysozoa</taxon>
        <taxon>Arthropoda</taxon>
        <taxon>Chelicerata</taxon>
        <taxon>Arachnida</taxon>
        <taxon>Araneae</taxon>
        <taxon>Araneomorphae</taxon>
        <taxon>Entelegynae</taxon>
        <taxon>Araneoidea</taxon>
        <taxon>Nephilidae</taxon>
        <taxon>Trichonephila</taxon>
        <taxon>Trichonephila inaurata</taxon>
    </lineage>
</organism>
<dbReference type="Proteomes" id="UP000886998">
    <property type="component" value="Unassembled WGS sequence"/>
</dbReference>
<evidence type="ECO:0000313" key="1">
    <source>
        <dbReference type="EMBL" id="GFY73809.1"/>
    </source>
</evidence>
<proteinExistence type="predicted"/>
<gene>
    <name evidence="1" type="ORF">TNIN_281821</name>
</gene>
<keyword evidence="2" id="KW-1185">Reference proteome</keyword>
<protein>
    <submittedName>
        <fullName evidence="1">Uncharacterized protein</fullName>
    </submittedName>
</protein>
<comment type="caution">
    <text evidence="1">The sequence shown here is derived from an EMBL/GenBank/DDBJ whole genome shotgun (WGS) entry which is preliminary data.</text>
</comment>
<name>A0A8X6YLM8_9ARAC</name>
<evidence type="ECO:0000313" key="2">
    <source>
        <dbReference type="Proteomes" id="UP000886998"/>
    </source>
</evidence>
<dbReference type="AlphaFoldDB" id="A0A8X6YLM8"/>